<dbReference type="EMBL" id="CP015208">
    <property type="protein sequence ID" value="AOY56155.1"/>
    <property type="molecule type" value="Genomic_DNA"/>
</dbReference>
<dbReference type="PANTHER" id="PTHR30466">
    <property type="entry name" value="FLAVIN REDUCTASE"/>
    <property type="match status" value="1"/>
</dbReference>
<dbReference type="InterPro" id="IPR002563">
    <property type="entry name" value="Flavin_Rdtase-like_dom"/>
</dbReference>
<dbReference type="STRING" id="535712.A4Z71_04090"/>
<name>A0A1D9DZB4_9MICO</name>
<dbReference type="InterPro" id="IPR050268">
    <property type="entry name" value="NADH-dep_flavin_reductase"/>
</dbReference>
<dbReference type="SMART" id="SM00903">
    <property type="entry name" value="Flavin_Reduct"/>
    <property type="match status" value="1"/>
</dbReference>
<feature type="domain" description="Flavin reductase like" evidence="2">
    <location>
        <begin position="24"/>
        <end position="168"/>
    </location>
</feature>
<dbReference type="PANTHER" id="PTHR30466:SF1">
    <property type="entry name" value="FMN REDUCTASE (NADH) RUTF"/>
    <property type="match status" value="1"/>
</dbReference>
<gene>
    <name evidence="3" type="ORF">A4Z71_04090</name>
</gene>
<dbReference type="OrthoDB" id="8901155at2"/>
<dbReference type="KEGG" id="rpla:A4Z71_04090"/>
<evidence type="ECO:0000256" key="1">
    <source>
        <dbReference type="ARBA" id="ARBA00023002"/>
    </source>
</evidence>
<dbReference type="Gene3D" id="2.30.110.10">
    <property type="entry name" value="Electron Transport, Fmn-binding Protein, Chain A"/>
    <property type="match status" value="1"/>
</dbReference>
<dbReference type="SUPFAM" id="SSF50475">
    <property type="entry name" value="FMN-binding split barrel"/>
    <property type="match status" value="1"/>
</dbReference>
<dbReference type="AlphaFoldDB" id="A0A1D9DZB4"/>
<proteinExistence type="predicted"/>
<evidence type="ECO:0000313" key="4">
    <source>
        <dbReference type="Proteomes" id="UP000243784"/>
    </source>
</evidence>
<accession>A0A1D9DZB4</accession>
<dbReference type="Pfam" id="PF01613">
    <property type="entry name" value="Flavin_Reduct"/>
    <property type="match status" value="1"/>
</dbReference>
<protein>
    <recommendedName>
        <fullName evidence="2">Flavin reductase like domain-containing protein</fullName>
    </recommendedName>
</protein>
<keyword evidence="1" id="KW-0560">Oxidoreductase</keyword>
<evidence type="ECO:0000313" key="3">
    <source>
        <dbReference type="EMBL" id="AOY56155.1"/>
    </source>
</evidence>
<evidence type="ECO:0000259" key="2">
    <source>
        <dbReference type="SMART" id="SM00903"/>
    </source>
</evidence>
<organism evidence="3 4">
    <name type="scientific">Candidatus Rhodoluna planktonica</name>
    <dbReference type="NCBI Taxonomy" id="535712"/>
    <lineage>
        <taxon>Bacteria</taxon>
        <taxon>Bacillati</taxon>
        <taxon>Actinomycetota</taxon>
        <taxon>Actinomycetes</taxon>
        <taxon>Micrococcales</taxon>
        <taxon>Microbacteriaceae</taxon>
        <taxon>Luna cluster</taxon>
        <taxon>Luna-1 subcluster</taxon>
        <taxon>Rhodoluna</taxon>
    </lineage>
</organism>
<dbReference type="InterPro" id="IPR012349">
    <property type="entry name" value="Split_barrel_FMN-bd"/>
</dbReference>
<dbReference type="GO" id="GO:0042602">
    <property type="term" value="F:riboflavin reductase (NADPH) activity"/>
    <property type="evidence" value="ECO:0007669"/>
    <property type="project" value="TreeGrafter"/>
</dbReference>
<dbReference type="RefSeq" id="WP_084028412.1">
    <property type="nucleotide sequence ID" value="NZ_CP015208.1"/>
</dbReference>
<keyword evidence="4" id="KW-1185">Reference proteome</keyword>
<dbReference type="Proteomes" id="UP000243784">
    <property type="component" value="Chromosome"/>
</dbReference>
<dbReference type="GO" id="GO:0010181">
    <property type="term" value="F:FMN binding"/>
    <property type="evidence" value="ECO:0007669"/>
    <property type="project" value="InterPro"/>
</dbReference>
<sequence length="177" mass="18825">MDEMPNLGDLELISDPADALRNVFRRHASGVAVITLLTEAGDPAGFTATSVTSLGTNPPLVSFNVARGASSFSSLEKCGYVAIHTLGEDDLALAQQMAGAAENRFKADNWVRAIHDLAVFPQASSILIGRIRQVISVEANAVVIVDVEQALLGEEKAGLLYLQRSYRSTGEVLAQNS</sequence>
<dbReference type="GO" id="GO:0006208">
    <property type="term" value="P:pyrimidine nucleobase catabolic process"/>
    <property type="evidence" value="ECO:0007669"/>
    <property type="project" value="TreeGrafter"/>
</dbReference>
<reference evidence="3 4" key="1">
    <citation type="journal article" date="2016" name="Biochim. Biophys. Acta">
        <title>Photochemical characterization of actinorhodopsin and its functional existence in the natural host.</title>
        <authorList>
            <person name="Nakamura S."/>
            <person name="Kikukawa T."/>
            <person name="Tamogami J."/>
            <person name="Kamiya M."/>
            <person name="Aizawa T."/>
            <person name="Hahn M.W."/>
            <person name="Ihara K."/>
            <person name="Kamo N."/>
            <person name="Demura M."/>
        </authorList>
    </citation>
    <scope>NUCLEOTIDE SEQUENCE [LARGE SCALE GENOMIC DNA]</scope>
    <source>
        <strain evidence="3 4">MWH-Dar1</strain>
    </source>
</reference>